<accession>A0A1C3H6X6</accession>
<proteinExistence type="predicted"/>
<evidence type="ECO:0000313" key="1">
    <source>
        <dbReference type="EMBL" id="SAM71584.1"/>
    </source>
</evidence>
<dbReference type="AlphaFoldDB" id="A0A1C3H6X6"/>
<dbReference type="EMBL" id="FKLO01000080">
    <property type="protein sequence ID" value="SAM71584.1"/>
    <property type="molecule type" value="Genomic_DNA"/>
</dbReference>
<gene>
    <name evidence="1" type="ORF">CHUV0807_2344</name>
</gene>
<sequence>MSKETLPVQTGDLIKGEALMLSRRVVKAAAGTKAGQLVKYPLRAANPWLVALTDEVNGEVVVQPHNCVINLEHVAEAEITGKKVNEGAAANMKVEEFIAAGDAYGIVYVGTPHK</sequence>
<name>A0A1C3H6X6_9GAMM</name>
<protein>
    <submittedName>
        <fullName evidence="1">Uncharacterized protein</fullName>
    </submittedName>
</protein>
<dbReference type="RefSeq" id="WP_079542087.1">
    <property type="nucleotide sequence ID" value="NZ_CAUPBE010000013.1"/>
</dbReference>
<dbReference type="Proteomes" id="UP000190837">
    <property type="component" value="Unassembled WGS sequence"/>
</dbReference>
<organism evidence="1 2">
    <name type="scientific">Cardiobacterium hominis</name>
    <dbReference type="NCBI Taxonomy" id="2718"/>
    <lineage>
        <taxon>Bacteria</taxon>
        <taxon>Pseudomonadati</taxon>
        <taxon>Pseudomonadota</taxon>
        <taxon>Gammaproteobacteria</taxon>
        <taxon>Cardiobacteriales</taxon>
        <taxon>Cardiobacteriaceae</taxon>
        <taxon>Cardiobacterium</taxon>
    </lineage>
</organism>
<evidence type="ECO:0000313" key="2">
    <source>
        <dbReference type="Proteomes" id="UP000190837"/>
    </source>
</evidence>
<reference evidence="2" key="1">
    <citation type="submission" date="2016-04" db="EMBL/GenBank/DDBJ databases">
        <authorList>
            <person name="Tagini F."/>
        </authorList>
    </citation>
    <scope>NUCLEOTIDE SEQUENCE [LARGE SCALE GENOMIC DNA]</scope>
    <source>
        <strain evidence="2">CHUV0807</strain>
    </source>
</reference>